<feature type="compositionally biased region" description="Basic and acidic residues" evidence="4">
    <location>
        <begin position="323"/>
        <end position="339"/>
    </location>
</feature>
<protein>
    <submittedName>
        <fullName evidence="7">Uncharacterized protein</fullName>
    </submittedName>
</protein>
<organism evidence="7 8">
    <name type="scientific">Loxostege sticticalis</name>
    <name type="common">Beet webworm moth</name>
    <dbReference type="NCBI Taxonomy" id="481309"/>
    <lineage>
        <taxon>Eukaryota</taxon>
        <taxon>Metazoa</taxon>
        <taxon>Ecdysozoa</taxon>
        <taxon>Arthropoda</taxon>
        <taxon>Hexapoda</taxon>
        <taxon>Insecta</taxon>
        <taxon>Pterygota</taxon>
        <taxon>Neoptera</taxon>
        <taxon>Endopterygota</taxon>
        <taxon>Lepidoptera</taxon>
        <taxon>Glossata</taxon>
        <taxon>Ditrysia</taxon>
        <taxon>Pyraloidea</taxon>
        <taxon>Crambidae</taxon>
        <taxon>Pyraustinae</taxon>
        <taxon>Loxostege</taxon>
    </lineage>
</organism>
<name>A0ABD0TPB9_LOXSC</name>
<keyword evidence="5" id="KW-1133">Transmembrane helix</keyword>
<dbReference type="Pfam" id="PF13855">
    <property type="entry name" value="LRR_8"/>
    <property type="match status" value="1"/>
</dbReference>
<dbReference type="InterPro" id="IPR050328">
    <property type="entry name" value="Dev_Immune_Receptor"/>
</dbReference>
<keyword evidence="1" id="KW-0433">Leucine-rich repeat</keyword>
<evidence type="ECO:0000313" key="8">
    <source>
        <dbReference type="Proteomes" id="UP001549921"/>
    </source>
</evidence>
<dbReference type="SMART" id="SM00369">
    <property type="entry name" value="LRR_TYP"/>
    <property type="match status" value="4"/>
</dbReference>
<feature type="region of interest" description="Disordered" evidence="4">
    <location>
        <begin position="323"/>
        <end position="356"/>
    </location>
</feature>
<dbReference type="PANTHER" id="PTHR24373:SF370">
    <property type="entry name" value="FISH-LIPS, ISOFORM E"/>
    <property type="match status" value="1"/>
</dbReference>
<evidence type="ECO:0000256" key="6">
    <source>
        <dbReference type="SAM" id="SignalP"/>
    </source>
</evidence>
<sequence>MDRISGSLALAIVCFSCAVAMGMTQMDVLTEQSKLKRCNHERVYEMYGAYCVGLRLQRIPSLKSGIEILDFSENRLQELKADTFTSYTSIKFLYLAENQMYNIDKDAFAPLSYLQTLDLSNNVILNLPETIFQLPALRKLYLKDNPLLHLSFANLQLHRPIKAPLELLDISNCKISVLPYWGTLPHLMHYNISHNPLTELEAKHFAPMCKLEKVDLTKSLDGLKLCDIKPTINWLQDKNVYFQLDDYSKLNTKEFEKCPDMTQNFVGLNVTHHVCKTAFMEFQSIKSSRRTWLTVTGGLAGFLVGFMLLLYLMHRHNVSQTKTKAEKLKKATPAHDPDKQATLPILVNDANDTSRL</sequence>
<keyword evidence="5" id="KW-0812">Transmembrane</keyword>
<evidence type="ECO:0000256" key="5">
    <source>
        <dbReference type="SAM" id="Phobius"/>
    </source>
</evidence>
<dbReference type="InterPro" id="IPR032675">
    <property type="entry name" value="LRR_dom_sf"/>
</dbReference>
<dbReference type="PROSITE" id="PS51450">
    <property type="entry name" value="LRR"/>
    <property type="match status" value="1"/>
</dbReference>
<accession>A0ABD0TPB9</accession>
<feature type="transmembrane region" description="Helical" evidence="5">
    <location>
        <begin position="292"/>
        <end position="312"/>
    </location>
</feature>
<dbReference type="EMBL" id="JBEDNZ010000002">
    <property type="protein sequence ID" value="KAL0851092.1"/>
    <property type="molecule type" value="Genomic_DNA"/>
</dbReference>
<dbReference type="Proteomes" id="UP001549921">
    <property type="component" value="Unassembled WGS sequence"/>
</dbReference>
<dbReference type="SUPFAM" id="SSF52058">
    <property type="entry name" value="L domain-like"/>
    <property type="match status" value="1"/>
</dbReference>
<evidence type="ECO:0000313" key="7">
    <source>
        <dbReference type="EMBL" id="KAL0851092.1"/>
    </source>
</evidence>
<keyword evidence="5" id="KW-0472">Membrane</keyword>
<dbReference type="PANTHER" id="PTHR24373">
    <property type="entry name" value="SLIT RELATED LEUCINE-RICH REPEAT NEURONAL PROTEIN"/>
    <property type="match status" value="1"/>
</dbReference>
<comment type="caution">
    <text evidence="7">The sequence shown here is derived from an EMBL/GenBank/DDBJ whole genome shotgun (WGS) entry which is preliminary data.</text>
</comment>
<proteinExistence type="predicted"/>
<dbReference type="Gene3D" id="3.80.10.10">
    <property type="entry name" value="Ribonuclease Inhibitor"/>
    <property type="match status" value="1"/>
</dbReference>
<feature type="signal peptide" evidence="6">
    <location>
        <begin position="1"/>
        <end position="22"/>
    </location>
</feature>
<dbReference type="InterPro" id="IPR001611">
    <property type="entry name" value="Leu-rich_rpt"/>
</dbReference>
<reference evidence="7 8" key="1">
    <citation type="submission" date="2024-06" db="EMBL/GenBank/DDBJ databases">
        <title>A chromosome-level genome assembly of beet webworm, Loxostege sticticalis.</title>
        <authorList>
            <person name="Zhang Y."/>
        </authorList>
    </citation>
    <scope>NUCLEOTIDE SEQUENCE [LARGE SCALE GENOMIC DNA]</scope>
    <source>
        <strain evidence="7">AQ028</strain>
        <tissue evidence="7">Male pupae</tissue>
    </source>
</reference>
<evidence type="ECO:0000256" key="2">
    <source>
        <dbReference type="ARBA" id="ARBA00022729"/>
    </source>
</evidence>
<keyword evidence="2 6" id="KW-0732">Signal</keyword>
<evidence type="ECO:0000256" key="1">
    <source>
        <dbReference type="ARBA" id="ARBA00022614"/>
    </source>
</evidence>
<evidence type="ECO:0000256" key="3">
    <source>
        <dbReference type="ARBA" id="ARBA00022737"/>
    </source>
</evidence>
<evidence type="ECO:0000256" key="4">
    <source>
        <dbReference type="SAM" id="MobiDB-lite"/>
    </source>
</evidence>
<gene>
    <name evidence="7" type="ORF">ABMA28_006964</name>
</gene>
<feature type="chain" id="PRO_5044879696" evidence="6">
    <location>
        <begin position="23"/>
        <end position="356"/>
    </location>
</feature>
<dbReference type="InterPro" id="IPR003591">
    <property type="entry name" value="Leu-rich_rpt_typical-subtyp"/>
</dbReference>
<dbReference type="AlphaFoldDB" id="A0ABD0TPB9"/>
<keyword evidence="3" id="KW-0677">Repeat</keyword>